<dbReference type="Proteomes" id="UP000003980">
    <property type="component" value="Unassembled WGS sequence"/>
</dbReference>
<organism evidence="1 2">
    <name type="scientific">Metallosphaera yellowstonensis MK1</name>
    <dbReference type="NCBI Taxonomy" id="671065"/>
    <lineage>
        <taxon>Archaea</taxon>
        <taxon>Thermoproteota</taxon>
        <taxon>Thermoprotei</taxon>
        <taxon>Sulfolobales</taxon>
        <taxon>Sulfolobaceae</taxon>
        <taxon>Metallosphaera</taxon>
    </lineage>
</organism>
<sequence length="117" mass="13976">MIIHNNIFCMNLTFTDILDANLLRVKYREYEGLMRTSKTKELLGTVKDFLHFVERLKSHVSSTVLMRSLEEQERVAKRLITTIRVRYLLLFLYKRVIQNLINRLVSLMRSLLIQLSF</sequence>
<proteinExistence type="predicted"/>
<name>H2C2P7_9CREN</name>
<dbReference type="HOGENOM" id="CLU_177450_0_0_2"/>
<dbReference type="EMBL" id="JH597761">
    <property type="protein sequence ID" value="EHP70518.1"/>
    <property type="molecule type" value="Genomic_DNA"/>
</dbReference>
<evidence type="ECO:0000313" key="1">
    <source>
        <dbReference type="EMBL" id="EHP70518.1"/>
    </source>
</evidence>
<reference evidence="1 2" key="1">
    <citation type="submission" date="2012-01" db="EMBL/GenBank/DDBJ databases">
        <title>Improved High-Quality Draft sequence of Metallosphaera yellowstonensis MK1.</title>
        <authorList>
            <consortium name="US DOE Joint Genome Institute"/>
            <person name="Lucas S."/>
            <person name="Han J."/>
            <person name="Cheng J.-F."/>
            <person name="Goodwin L."/>
            <person name="Pitluck S."/>
            <person name="Peters L."/>
            <person name="Teshima H."/>
            <person name="Detter J.C."/>
            <person name="Han C."/>
            <person name="Tapia R."/>
            <person name="Land M."/>
            <person name="Hauser L."/>
            <person name="Kyrpides N."/>
            <person name="Kozubal M."/>
            <person name="Macur R.E."/>
            <person name="Jay Z."/>
            <person name="Inskeep W."/>
            <person name="Woyke T."/>
        </authorList>
    </citation>
    <scope>NUCLEOTIDE SEQUENCE [LARGE SCALE GENOMIC DNA]</scope>
    <source>
        <strain evidence="1 2">MK1</strain>
    </source>
</reference>
<protein>
    <submittedName>
        <fullName evidence="1">Uncharacterized protein</fullName>
    </submittedName>
</protein>
<dbReference type="AlphaFoldDB" id="H2C2P7"/>
<evidence type="ECO:0000313" key="2">
    <source>
        <dbReference type="Proteomes" id="UP000003980"/>
    </source>
</evidence>
<dbReference type="eggNOG" id="arCOG08530">
    <property type="taxonomic scope" value="Archaea"/>
</dbReference>
<accession>H2C2P7</accession>
<keyword evidence="2" id="KW-1185">Reference proteome</keyword>
<gene>
    <name evidence="1" type="ORF">MetMK1DRAFT_00010210</name>
</gene>